<name>A0ABT3AZ57_9CYAN</name>
<proteinExistence type="predicted"/>
<dbReference type="EMBL" id="JAOWRF010000152">
    <property type="protein sequence ID" value="MCV3213864.1"/>
    <property type="molecule type" value="Genomic_DNA"/>
</dbReference>
<dbReference type="RefSeq" id="WP_263745389.1">
    <property type="nucleotide sequence ID" value="NZ_JAOWRF010000152.1"/>
</dbReference>
<accession>A0ABT3AZ57</accession>
<dbReference type="Proteomes" id="UP001526143">
    <property type="component" value="Unassembled WGS sequence"/>
</dbReference>
<evidence type="ECO:0000313" key="2">
    <source>
        <dbReference type="Proteomes" id="UP001526143"/>
    </source>
</evidence>
<sequence length="51" mass="5909">MINELKIESEKLSQLHYLRLGRPEKSADFGVCRQIIEKVDVPLDVLRIFAP</sequence>
<comment type="caution">
    <text evidence="1">The sequence shown here is derived from an EMBL/GenBank/DDBJ whole genome shotgun (WGS) entry which is preliminary data.</text>
</comment>
<reference evidence="1 2" key="1">
    <citation type="submission" date="2022-10" db="EMBL/GenBank/DDBJ databases">
        <title>Identification of biosynthetic pathway for the production of the potent trypsin inhibitor radiosumin.</title>
        <authorList>
            <person name="Fewer D.P."/>
            <person name="Delbaje E."/>
            <person name="Ouyang X."/>
            <person name="Agostino P.D."/>
            <person name="Wahlsten M."/>
            <person name="Jokela J."/>
            <person name="Permi P."/>
            <person name="Haapaniemi E."/>
            <person name="Koistinen H."/>
        </authorList>
    </citation>
    <scope>NUCLEOTIDE SEQUENCE [LARGE SCALE GENOMIC DNA]</scope>
    <source>
        <strain evidence="1 2">NIES-515</strain>
    </source>
</reference>
<protein>
    <submittedName>
        <fullName evidence="1">Uncharacterized protein</fullName>
    </submittedName>
</protein>
<gene>
    <name evidence="1" type="ORF">OGM63_10125</name>
</gene>
<organism evidence="1 2">
    <name type="scientific">Plectonema radiosum NIES-515</name>
    <dbReference type="NCBI Taxonomy" id="2986073"/>
    <lineage>
        <taxon>Bacteria</taxon>
        <taxon>Bacillati</taxon>
        <taxon>Cyanobacteriota</taxon>
        <taxon>Cyanophyceae</taxon>
        <taxon>Oscillatoriophycideae</taxon>
        <taxon>Oscillatoriales</taxon>
        <taxon>Microcoleaceae</taxon>
        <taxon>Plectonema</taxon>
    </lineage>
</organism>
<keyword evidence="2" id="KW-1185">Reference proteome</keyword>
<evidence type="ECO:0000313" key="1">
    <source>
        <dbReference type="EMBL" id="MCV3213864.1"/>
    </source>
</evidence>